<evidence type="ECO:0000313" key="1">
    <source>
        <dbReference type="EMBL" id="TDU71351.1"/>
    </source>
</evidence>
<reference evidence="1 2" key="1">
    <citation type="submission" date="2019-03" db="EMBL/GenBank/DDBJ databases">
        <title>Genomic Encyclopedia of Archaeal and Bacterial Type Strains, Phase II (KMG-II): from individual species to whole genera.</title>
        <authorList>
            <person name="Goeker M."/>
        </authorList>
    </citation>
    <scope>NUCLEOTIDE SEQUENCE [LARGE SCALE GENOMIC DNA]</scope>
    <source>
        <strain evidence="1 2">ATCC 25309</strain>
    </source>
</reference>
<name>A0A4R7RZQ2_9BACT</name>
<evidence type="ECO:0000313" key="2">
    <source>
        <dbReference type="Proteomes" id="UP000295662"/>
    </source>
</evidence>
<dbReference type="Pfam" id="PF11848">
    <property type="entry name" value="DUF3368"/>
    <property type="match status" value="1"/>
</dbReference>
<protein>
    <submittedName>
        <fullName evidence="1">Putative nucleic acid-binding protein</fullName>
    </submittedName>
</protein>
<dbReference type="InterPro" id="IPR021799">
    <property type="entry name" value="PIN-like_prokaryotic"/>
</dbReference>
<sequence length="157" mass="17111">MIVVSDTSPLHYLIVIGQVGILSQLYGRVLCPPEVIEECQHAHAPDAVKVWAADLPEWLEISSTEPWEHPQLSRLDAGEAAAIRLARARGADVLLMDERKGRQVAARLGLPVAGVIAVLADAAIAGLLDFEKAVLELTLKTNFRISPQVLAVIRRRL</sequence>
<dbReference type="AlphaFoldDB" id="A0A4R7RZQ2"/>
<dbReference type="OrthoDB" id="9796404at2"/>
<gene>
    <name evidence="1" type="ORF">EI77_02475</name>
</gene>
<organism evidence="1 2">
    <name type="scientific">Prosthecobacter fusiformis</name>
    <dbReference type="NCBI Taxonomy" id="48464"/>
    <lineage>
        <taxon>Bacteria</taxon>
        <taxon>Pseudomonadati</taxon>
        <taxon>Verrucomicrobiota</taxon>
        <taxon>Verrucomicrobiia</taxon>
        <taxon>Verrucomicrobiales</taxon>
        <taxon>Verrucomicrobiaceae</taxon>
        <taxon>Prosthecobacter</taxon>
    </lineage>
</organism>
<keyword evidence="2" id="KW-1185">Reference proteome</keyword>
<dbReference type="EMBL" id="SOCA01000003">
    <property type="protein sequence ID" value="TDU71351.1"/>
    <property type="molecule type" value="Genomic_DNA"/>
</dbReference>
<proteinExistence type="predicted"/>
<dbReference type="PANTHER" id="PTHR39550:SF1">
    <property type="entry name" value="SLL0658 PROTEIN"/>
    <property type="match status" value="1"/>
</dbReference>
<dbReference type="PANTHER" id="PTHR39550">
    <property type="entry name" value="SLL0658 PROTEIN"/>
    <property type="match status" value="1"/>
</dbReference>
<dbReference type="Proteomes" id="UP000295662">
    <property type="component" value="Unassembled WGS sequence"/>
</dbReference>
<dbReference type="RefSeq" id="WP_133795513.1">
    <property type="nucleotide sequence ID" value="NZ_SOCA01000003.1"/>
</dbReference>
<accession>A0A4R7RZQ2</accession>
<comment type="caution">
    <text evidence="1">The sequence shown here is derived from an EMBL/GenBank/DDBJ whole genome shotgun (WGS) entry which is preliminary data.</text>
</comment>